<gene>
    <name evidence="1" type="ORF">SDC9_181824</name>
</gene>
<name>A0A645H5M9_9ZZZZ</name>
<dbReference type="SUPFAM" id="SSF81891">
    <property type="entry name" value="Poly A polymerase C-terminal region-like"/>
    <property type="match status" value="1"/>
</dbReference>
<reference evidence="1" key="1">
    <citation type="submission" date="2019-08" db="EMBL/GenBank/DDBJ databases">
        <authorList>
            <person name="Kucharzyk K."/>
            <person name="Murdoch R.W."/>
            <person name="Higgins S."/>
            <person name="Loffler F."/>
        </authorList>
    </citation>
    <scope>NUCLEOTIDE SEQUENCE</scope>
</reference>
<dbReference type="EMBL" id="VSSQ01087309">
    <property type="protein sequence ID" value="MPN34331.1"/>
    <property type="molecule type" value="Genomic_DNA"/>
</dbReference>
<protein>
    <submittedName>
        <fullName evidence="1">Uncharacterized protein</fullName>
    </submittedName>
</protein>
<comment type="caution">
    <text evidence="1">The sequence shown here is derived from an EMBL/GenBank/DDBJ whole genome shotgun (WGS) entry which is preliminary data.</text>
</comment>
<evidence type="ECO:0000313" key="1">
    <source>
        <dbReference type="EMBL" id="MPN34331.1"/>
    </source>
</evidence>
<proteinExistence type="predicted"/>
<dbReference type="Gene3D" id="1.10.246.80">
    <property type="match status" value="1"/>
</dbReference>
<dbReference type="AlphaFoldDB" id="A0A645H5M9"/>
<organism evidence="1">
    <name type="scientific">bioreactor metagenome</name>
    <dbReference type="NCBI Taxonomy" id="1076179"/>
    <lineage>
        <taxon>unclassified sequences</taxon>
        <taxon>metagenomes</taxon>
        <taxon>ecological metagenomes</taxon>
    </lineage>
</organism>
<accession>A0A645H5M9</accession>
<sequence>MNKPISSKFGFKLLLSQYSDFFEDILYFKCLIDTTLDENELFKQYQTIIQENECISLSQLDLKGNELLDLGYPKNQISTLLHECLYQVMQDKVPNKKMELITFLKTNK</sequence>